<comment type="caution">
    <text evidence="2">The sequence shown here is derived from an EMBL/GenBank/DDBJ whole genome shotgun (WGS) entry which is preliminary data.</text>
</comment>
<name>A0A843X1X4_COLES</name>
<gene>
    <name evidence="2" type="ORF">Taro_043641</name>
</gene>
<organism evidence="2 3">
    <name type="scientific">Colocasia esculenta</name>
    <name type="common">Wild taro</name>
    <name type="synonym">Arum esculentum</name>
    <dbReference type="NCBI Taxonomy" id="4460"/>
    <lineage>
        <taxon>Eukaryota</taxon>
        <taxon>Viridiplantae</taxon>
        <taxon>Streptophyta</taxon>
        <taxon>Embryophyta</taxon>
        <taxon>Tracheophyta</taxon>
        <taxon>Spermatophyta</taxon>
        <taxon>Magnoliopsida</taxon>
        <taxon>Liliopsida</taxon>
        <taxon>Araceae</taxon>
        <taxon>Aroideae</taxon>
        <taxon>Colocasieae</taxon>
        <taxon>Colocasia</taxon>
    </lineage>
</organism>
<feature type="compositionally biased region" description="Polar residues" evidence="1">
    <location>
        <begin position="220"/>
        <end position="232"/>
    </location>
</feature>
<protein>
    <submittedName>
        <fullName evidence="2">Uncharacterized protein</fullName>
    </submittedName>
</protein>
<dbReference type="EMBL" id="NMUH01004760">
    <property type="protein sequence ID" value="MQM10744.1"/>
    <property type="molecule type" value="Genomic_DNA"/>
</dbReference>
<feature type="non-terminal residue" evidence="2">
    <location>
        <position position="281"/>
    </location>
</feature>
<evidence type="ECO:0000313" key="2">
    <source>
        <dbReference type="EMBL" id="MQM10744.1"/>
    </source>
</evidence>
<dbReference type="AlphaFoldDB" id="A0A843X1X4"/>
<feature type="region of interest" description="Disordered" evidence="1">
    <location>
        <begin position="199"/>
        <end position="281"/>
    </location>
</feature>
<accession>A0A843X1X4</accession>
<evidence type="ECO:0000313" key="3">
    <source>
        <dbReference type="Proteomes" id="UP000652761"/>
    </source>
</evidence>
<reference evidence="2" key="1">
    <citation type="submission" date="2017-07" db="EMBL/GenBank/DDBJ databases">
        <title>Taro Niue Genome Assembly and Annotation.</title>
        <authorList>
            <person name="Atibalentja N."/>
            <person name="Keating K."/>
            <person name="Fields C.J."/>
        </authorList>
    </citation>
    <scope>NUCLEOTIDE SEQUENCE</scope>
    <source>
        <strain evidence="2">Niue_2</strain>
        <tissue evidence="2">Leaf</tissue>
    </source>
</reference>
<sequence>MNRWELVIPRSRRRKTESAGCRRGASAGTGQVANQSAQGNFFLYFPTVPSHLLSFPKVLQLWPQGEYGGDSRARVRFDPALVYRRRRTARPTSLWLDEPCAIVFGDPVKGEREASPPRPSLPCLLPRPSSSPPVLPFFLSVLVFFLSLPVHSHFRKPLNRIPLRLIATAFPRDQATPSASCATPPAREGRQQPLLPAFALAGPSADPCTDRPPPERGSHSRQPSSCSGTSRWATLLPPCRRPAALSTRSRAPAEAPQVSRASPVREHPCANPSSAPHRLQP</sequence>
<dbReference type="Proteomes" id="UP000652761">
    <property type="component" value="Unassembled WGS sequence"/>
</dbReference>
<evidence type="ECO:0000256" key="1">
    <source>
        <dbReference type="SAM" id="MobiDB-lite"/>
    </source>
</evidence>
<proteinExistence type="predicted"/>
<feature type="compositionally biased region" description="Basic and acidic residues" evidence="1">
    <location>
        <begin position="208"/>
        <end position="218"/>
    </location>
</feature>
<keyword evidence="3" id="KW-1185">Reference proteome</keyword>